<dbReference type="EMBL" id="ALWO02000033">
    <property type="protein sequence ID" value="EOZ96656.1"/>
    <property type="molecule type" value="Genomic_DNA"/>
</dbReference>
<organism evidence="2 3">
    <name type="scientific">Indibacter alkaliphilus (strain CCUG 57479 / KCTC 22604 / LW1)</name>
    <dbReference type="NCBI Taxonomy" id="1189612"/>
    <lineage>
        <taxon>Bacteria</taxon>
        <taxon>Pseudomonadati</taxon>
        <taxon>Bacteroidota</taxon>
        <taxon>Cytophagia</taxon>
        <taxon>Cytophagales</taxon>
        <taxon>Cyclobacteriaceae</taxon>
    </lineage>
</organism>
<name>S2DX54_INDAL</name>
<evidence type="ECO:0000313" key="3">
    <source>
        <dbReference type="Proteomes" id="UP000006073"/>
    </source>
</evidence>
<protein>
    <recommendedName>
        <fullName evidence="4">DUF748 domain-containing protein</fullName>
    </recommendedName>
</protein>
<feature type="region of interest" description="Disordered" evidence="1">
    <location>
        <begin position="556"/>
        <end position="602"/>
    </location>
</feature>
<proteinExistence type="predicted"/>
<evidence type="ECO:0000313" key="2">
    <source>
        <dbReference type="EMBL" id="EOZ96656.1"/>
    </source>
</evidence>
<dbReference type="AlphaFoldDB" id="S2DX54"/>
<comment type="caution">
    <text evidence="2">The sequence shown here is derived from an EMBL/GenBank/DDBJ whole genome shotgun (WGS) entry which is preliminary data.</text>
</comment>
<accession>S2DX54</accession>
<feature type="compositionally biased region" description="Basic and acidic residues" evidence="1">
    <location>
        <begin position="556"/>
        <end position="566"/>
    </location>
</feature>
<evidence type="ECO:0000256" key="1">
    <source>
        <dbReference type="SAM" id="MobiDB-lite"/>
    </source>
</evidence>
<dbReference type="Proteomes" id="UP000006073">
    <property type="component" value="Unassembled WGS sequence"/>
</dbReference>
<gene>
    <name evidence="2" type="ORF">A33Q_2426</name>
</gene>
<sequence length="602" mass="69516">MNQMKKILIGVLIFFLLVAFFMRAVPFLINLYLNQNADRIVSNMITRTNTFGDHEVHFGEIQLDYNYRGTFLNLKDVEVTPPSLSTEDHVKVQLHIDRLNISGFSWYSFLFQNTIAVDSAFVDNINLLSSSPPLDTLANDLEEEGEISESKTNGNYEAIKVGYFELRDLNIRLTDSSNDSLRVSMIDMDLQAEDFKLTKEYIEDSKALFEISSVHGTIESVEFHFDQFRQYTRVEEIELDTKSEQMTFGYIGLLNKEGRYEYTSQFDYEQTWIEIDKTSMKLKGVNFQEYLSQGVLEVDSIFAHDMHLEAFKDKRKTEDKSRRPKMINQVLEELDQKVHVNNLFIENAYIKVEERPDNDAPTAGHVYFSEVNAHITNISNIEDKVDENNEMLIDASGKLMGEGELTTQITYFLETEMHDFKLKGTLKNFTLPSVNSMVEPEAKIGLKSGMINRLDFNIAANDYEGSGDLIVRYENLEIEILNADFESDNNLWRKLGAFVANKLIIKSNNPDNRGNLKEGKVYFMRIQYKSMFNYWWQLLFSGLKSTLTGEDISDMREKAKAERSGEEESGGILNISFGNKDNEDKPSRKERRAARRVEKQKE</sequence>
<keyword evidence="3" id="KW-1185">Reference proteome</keyword>
<dbReference type="eggNOG" id="ENOG502Z80K">
    <property type="taxonomic scope" value="Bacteria"/>
</dbReference>
<reference evidence="2 3" key="1">
    <citation type="journal article" date="2013" name="Genome Announc.">
        <title>Draft Genome Sequence of Indibacter alkaliphilus Strain LW1T, Isolated from Lonar Lake, a Haloalkaline Lake in the Buldana District of Maharashtra, India.</title>
        <authorList>
            <person name="Singh A."/>
            <person name="Kumar Jangir P."/>
            <person name="Sharma R."/>
            <person name="Singh A."/>
            <person name="Kumar Pinnaka A."/>
            <person name="Shivaji S."/>
        </authorList>
    </citation>
    <scope>NUCLEOTIDE SEQUENCE [LARGE SCALE GENOMIC DNA]</scope>
    <source>
        <strain evidence="3">CCUG 57479 / KCTC 22604 / LW1</strain>
    </source>
</reference>
<evidence type="ECO:0008006" key="4">
    <source>
        <dbReference type="Google" id="ProtNLM"/>
    </source>
</evidence>
<dbReference type="STRING" id="1189612.A33Q_2426"/>